<comment type="similarity">
    <text evidence="1">Belongs to the peptidase S1B family.</text>
</comment>
<evidence type="ECO:0000313" key="3">
    <source>
        <dbReference type="EMBL" id="CAG6606922.1"/>
    </source>
</evidence>
<dbReference type="PANTHER" id="PTHR21004:SF0">
    <property type="entry name" value="PEROXISOMAL LEADER PEPTIDE-PROCESSING PROTEASE"/>
    <property type="match status" value="1"/>
</dbReference>
<keyword evidence="1" id="KW-0720">Serine protease</keyword>
<dbReference type="GO" id="GO:0005777">
    <property type="term" value="C:peroxisome"/>
    <property type="evidence" value="ECO:0007669"/>
    <property type="project" value="UniProtKB-SubCell"/>
</dbReference>
<dbReference type="GO" id="GO:0004252">
    <property type="term" value="F:serine-type endopeptidase activity"/>
    <property type="evidence" value="ECO:0007669"/>
    <property type="project" value="InterPro"/>
</dbReference>
<keyword evidence="1 3" id="KW-0645">Protease</keyword>
<evidence type="ECO:0000256" key="1">
    <source>
        <dbReference type="PIRNR" id="PIRNR037989"/>
    </source>
</evidence>
<comment type="PTM">
    <text evidence="1">The full-lengh TYSND1 is the active the proteolytic processing of PTS1- and PTS2-proteins and in self-cleavage, and intermolecular self-cleavage of TYSND1 down-regulates its protease activity.</text>
</comment>
<dbReference type="InterPro" id="IPR009003">
    <property type="entry name" value="Peptidase_S1_PA"/>
</dbReference>
<comment type="subcellular location">
    <subcellularLocation>
        <location evidence="1">Peroxisome</location>
    </subcellularLocation>
</comment>
<dbReference type="Gene3D" id="2.40.10.10">
    <property type="entry name" value="Trypsin-like serine proteases"/>
    <property type="match status" value="3"/>
</dbReference>
<sequence>MALHIGTLLLNSLGTESPCVIIRQDGQLHCLVSATCLTPYFTNSNPDKVDSIKFNELLYDNSIYGEVTDIRNIQSFKVINPKPNVQKDGNTAYSAVNDASNSAEAIDLNRNHIQTLEHNRQSWKNLAENSEEDGDTTTVEDSQLQKPMNSLATKNNCKHKGNNMNNESRNIFDETKYGPVEKSIKQDRVDKQTLNSYLNTDSVTGQIEHLNLEYGPNTSSICSCPHRSNSKENNVDNIKFNEISCSTSIPKGVTDIQSNTKDFNICNPRQSLNNSIRENMTDSFISIDENLNDIQSKKKEFNLKNLCKSTRCNGNNTLNSIEELESIDKSREHNLTNKSVHHQREPQCHENTRVRPCLIYKITEAESTLRKMFLTQDFKINNNTDRAENELFFQLASTVVIFGTSKNNLLPMLSSLLSSISMPSPGIPVLVVSNPFHHECLRYSWSSGIVSSMLGESPVFLTDARLSPGSEGAPVFNLEGGLVGIVICSLYQKQQHAISFSLGLSLNSIFQGVIKPVLQKSQFPSEVVLVRCGIDWGSGVILDAESGIVLTCAHVVSGNNEEDISISYLTETYSATIVFQRSTGSAFDLALLSTNCKLEHAQSVVMSPSIPTTGMAVTCAGYPVFNEHAIWPLSATLSRGILSKLHKNLLPEDYFKMHSSERSWNPKDHQILPQNSTRSSGNISHYSNLTEHCVMLQTSCTVEAGISGGALFDSAGLLIGVIVCNVTDHNVVYPHVNMAVPICTIYPVLDAYLRTKDPTILGKLNVFNIRTKKTWNFEPMLSNLFLSLVI</sequence>
<feature type="region of interest" description="Disordered" evidence="2">
    <location>
        <begin position="128"/>
        <end position="171"/>
    </location>
</feature>
<protein>
    <recommendedName>
        <fullName evidence="1">Peroxisomal leader peptide-processing protease</fullName>
        <ecNumber evidence="1">3.4.21.-</ecNumber>
    </recommendedName>
</protein>
<dbReference type="InterPro" id="IPR043504">
    <property type="entry name" value="Peptidase_S1_PA_chymotrypsin"/>
</dbReference>
<proteinExistence type="inferred from homology"/>
<keyword evidence="1" id="KW-0378">Hydrolase</keyword>
<dbReference type="GO" id="GO:0016485">
    <property type="term" value="P:protein processing"/>
    <property type="evidence" value="ECO:0007669"/>
    <property type="project" value="InterPro"/>
</dbReference>
<keyword evidence="1" id="KW-0576">Peroxisome</keyword>
<dbReference type="SUPFAM" id="SSF50494">
    <property type="entry name" value="Trypsin-like serine proteases"/>
    <property type="match status" value="2"/>
</dbReference>
<name>A0A8D8PL34_9HEMI</name>
<dbReference type="GO" id="GO:0031998">
    <property type="term" value="P:regulation of fatty acid beta-oxidation"/>
    <property type="evidence" value="ECO:0007669"/>
    <property type="project" value="TreeGrafter"/>
</dbReference>
<dbReference type="EC" id="3.4.21.-" evidence="1"/>
<organism evidence="3">
    <name type="scientific">Cacopsylla melanoneura</name>
    <dbReference type="NCBI Taxonomy" id="428564"/>
    <lineage>
        <taxon>Eukaryota</taxon>
        <taxon>Metazoa</taxon>
        <taxon>Ecdysozoa</taxon>
        <taxon>Arthropoda</taxon>
        <taxon>Hexapoda</taxon>
        <taxon>Insecta</taxon>
        <taxon>Pterygota</taxon>
        <taxon>Neoptera</taxon>
        <taxon>Paraneoptera</taxon>
        <taxon>Hemiptera</taxon>
        <taxon>Sternorrhyncha</taxon>
        <taxon>Psylloidea</taxon>
        <taxon>Psyllidae</taxon>
        <taxon>Psyllinae</taxon>
        <taxon>Cacopsylla</taxon>
    </lineage>
</organism>
<dbReference type="PANTHER" id="PTHR21004">
    <property type="entry name" value="SERINE PROTEASE-RELATED"/>
    <property type="match status" value="1"/>
</dbReference>
<dbReference type="InterPro" id="IPR039245">
    <property type="entry name" value="TYSND1/DEG15"/>
</dbReference>
<reference evidence="3" key="1">
    <citation type="submission" date="2021-05" db="EMBL/GenBank/DDBJ databases">
        <authorList>
            <person name="Alioto T."/>
            <person name="Alioto T."/>
            <person name="Gomez Garrido J."/>
        </authorList>
    </citation>
    <scope>NUCLEOTIDE SEQUENCE</scope>
</reference>
<dbReference type="Pfam" id="PF13365">
    <property type="entry name" value="Trypsin_2"/>
    <property type="match status" value="2"/>
</dbReference>
<feature type="compositionally biased region" description="Polar residues" evidence="2">
    <location>
        <begin position="136"/>
        <end position="153"/>
    </location>
</feature>
<dbReference type="AlphaFoldDB" id="A0A8D8PL34"/>
<accession>A0A8D8PL34</accession>
<comment type="function">
    <text evidence="1">Peroxisomal protease that mediates both the removal of the leader peptide from proteins containing a PTS2 target sequence and processes several PTS1-containing proteins. Catalyzes the processing of PTS1-proteins involved in the peroxisomal beta-oxidation of fatty acids.</text>
</comment>
<evidence type="ECO:0000256" key="2">
    <source>
        <dbReference type="SAM" id="MobiDB-lite"/>
    </source>
</evidence>
<dbReference type="EMBL" id="HBUF01005736">
    <property type="protein sequence ID" value="CAG6606922.1"/>
    <property type="molecule type" value="Transcribed_RNA"/>
</dbReference>